<feature type="domain" description="UspA" evidence="2">
    <location>
        <begin position="11"/>
        <end position="144"/>
    </location>
</feature>
<dbReference type="EMBL" id="FUFA01000001">
    <property type="protein sequence ID" value="SPM32268.1"/>
    <property type="molecule type" value="Genomic_DNA"/>
</dbReference>
<dbReference type="STRING" id="1841860.GCA_900157375_00064"/>
<gene>
    <name evidence="3" type="ORF">MRAB57_65</name>
</gene>
<name>A0A2U3NL56_9MYCO</name>
<evidence type="ECO:0000313" key="3">
    <source>
        <dbReference type="EMBL" id="SPM32268.1"/>
    </source>
</evidence>
<dbReference type="Pfam" id="PF00582">
    <property type="entry name" value="Usp"/>
    <property type="match status" value="2"/>
</dbReference>
<dbReference type="AlphaFoldDB" id="A0A2U3NL56"/>
<feature type="domain" description="UspA" evidence="2">
    <location>
        <begin position="157"/>
        <end position="275"/>
    </location>
</feature>
<reference evidence="3 4" key="1">
    <citation type="submission" date="2017-01" db="EMBL/GenBank/DDBJ databases">
        <authorList>
            <consortium name="Urmite Genomes"/>
        </authorList>
    </citation>
    <scope>NUCLEOTIDE SEQUENCE [LARGE SCALE GENOMIC DNA]</scope>
    <source>
        <strain evidence="3 4">AB57</strain>
    </source>
</reference>
<dbReference type="InterPro" id="IPR006015">
    <property type="entry name" value="Universal_stress_UspA"/>
</dbReference>
<dbReference type="PRINTS" id="PR01438">
    <property type="entry name" value="UNVRSLSTRESS"/>
</dbReference>
<proteinExistence type="inferred from homology"/>
<dbReference type="PANTHER" id="PTHR46268">
    <property type="entry name" value="STRESS RESPONSE PROTEIN NHAX"/>
    <property type="match status" value="1"/>
</dbReference>
<accession>A0A2U3NL56</accession>
<dbReference type="SUPFAM" id="SSF52402">
    <property type="entry name" value="Adenine nucleotide alpha hydrolases-like"/>
    <property type="match status" value="2"/>
</dbReference>
<evidence type="ECO:0000313" key="4">
    <source>
        <dbReference type="Proteomes" id="UP000240988"/>
    </source>
</evidence>
<dbReference type="RefSeq" id="WP_077085789.1">
    <property type="nucleotide sequence ID" value="NZ_LT721901.1"/>
</dbReference>
<dbReference type="InterPro" id="IPR006016">
    <property type="entry name" value="UspA"/>
</dbReference>
<dbReference type="InterPro" id="IPR014729">
    <property type="entry name" value="Rossmann-like_a/b/a_fold"/>
</dbReference>
<dbReference type="PANTHER" id="PTHR46268:SF6">
    <property type="entry name" value="UNIVERSAL STRESS PROTEIN UP12"/>
    <property type="match status" value="1"/>
</dbReference>
<evidence type="ECO:0000259" key="2">
    <source>
        <dbReference type="Pfam" id="PF00582"/>
    </source>
</evidence>
<keyword evidence="4" id="KW-1185">Reference proteome</keyword>
<protein>
    <recommendedName>
        <fullName evidence="2">UspA domain-containing protein</fullName>
    </recommendedName>
</protein>
<comment type="similarity">
    <text evidence="1">Belongs to the universal stress protein A family.</text>
</comment>
<sequence>MRDSTAPPLPIVVGIDGSQAAIRAAKWAVAEAVSREVPLRLAAVIPHQAEPSPLASVGNVPIELEYAETALRIASAAVTASGHPVKVETAILRGDPATALIAESRDAAMVCVGSTGIGRFARTFLGSTAAELAEAAHCPVAITRTQQSRPKPGSSLIVVAVSDSPANDDVVEQAIQEAQLRHAPVLVLGVWRQDLGEMPYDELDRRVHVWEQRYRSVRLYAAATRTGIADFLSVGDRQIQLAVIGRTDTDQVASLIGPHGHPVLGHAECSVLIVRS</sequence>
<organism evidence="3 4">
    <name type="scientific">Mycobacterium rhizamassiliense</name>
    <dbReference type="NCBI Taxonomy" id="1841860"/>
    <lineage>
        <taxon>Bacteria</taxon>
        <taxon>Bacillati</taxon>
        <taxon>Actinomycetota</taxon>
        <taxon>Actinomycetes</taxon>
        <taxon>Mycobacteriales</taxon>
        <taxon>Mycobacteriaceae</taxon>
        <taxon>Mycobacterium</taxon>
    </lineage>
</organism>
<evidence type="ECO:0000256" key="1">
    <source>
        <dbReference type="ARBA" id="ARBA00008791"/>
    </source>
</evidence>
<dbReference type="OrthoDB" id="4614783at2"/>
<dbReference type="Proteomes" id="UP000240988">
    <property type="component" value="Unassembled WGS sequence"/>
</dbReference>
<dbReference type="Gene3D" id="3.40.50.620">
    <property type="entry name" value="HUPs"/>
    <property type="match status" value="2"/>
</dbReference>